<sequence>MRNRLKRDNSDFNNAQYTSIRLDDIRTDGRVSVANIRVVARRDPGARRLRALVDSIWDGIVADAGKYGTGFDGPAFSRDVREMLSGTGYIYTTRNFDVFRLADVIEIRDARLDDVSGRDCVRFVVVADAHDGPFASAEILQWLGDEGGSCPRNCNFDLRRQEIASVADELEAYAHDVEATVLRKLDAIVEQLKTPSTRKAPAREHAFG</sequence>
<protein>
    <submittedName>
        <fullName evidence="1">Uncharacterized protein</fullName>
    </submittedName>
</protein>
<reference evidence="1 2" key="1">
    <citation type="submission" date="2019-03" db="EMBL/GenBank/DDBJ databases">
        <title>Genomic Encyclopedia of Type Strains, Phase IV (KMG-IV): sequencing the most valuable type-strain genomes for metagenomic binning, comparative biology and taxonomic classification.</title>
        <authorList>
            <person name="Goeker M."/>
        </authorList>
    </citation>
    <scope>NUCLEOTIDE SEQUENCE [LARGE SCALE GENOMIC DNA]</scope>
    <source>
        <strain evidence="1 2">DSM 18401</strain>
    </source>
</reference>
<gene>
    <name evidence="1" type="ORF">EV665_15016</name>
</gene>
<dbReference type="AlphaFoldDB" id="A0A4R2BW50"/>
<name>A0A4R2BW50_SHIGR</name>
<evidence type="ECO:0000313" key="1">
    <source>
        <dbReference type="EMBL" id="TCN32091.1"/>
    </source>
</evidence>
<dbReference type="Proteomes" id="UP000295351">
    <property type="component" value="Unassembled WGS sequence"/>
</dbReference>
<proteinExistence type="predicted"/>
<accession>A0A4R2BW50</accession>
<comment type="caution">
    <text evidence="1">The sequence shown here is derived from an EMBL/GenBank/DDBJ whole genome shotgun (WGS) entry which is preliminary data.</text>
</comment>
<evidence type="ECO:0000313" key="2">
    <source>
        <dbReference type="Proteomes" id="UP000295351"/>
    </source>
</evidence>
<dbReference type="EMBL" id="SLVX01000050">
    <property type="protein sequence ID" value="TCN32091.1"/>
    <property type="molecule type" value="Genomic_DNA"/>
</dbReference>
<organism evidence="1 2">
    <name type="scientific">Shinella granuli</name>
    <dbReference type="NCBI Taxonomy" id="323621"/>
    <lineage>
        <taxon>Bacteria</taxon>
        <taxon>Pseudomonadati</taxon>
        <taxon>Pseudomonadota</taxon>
        <taxon>Alphaproteobacteria</taxon>
        <taxon>Hyphomicrobiales</taxon>
        <taxon>Rhizobiaceae</taxon>
        <taxon>Shinella</taxon>
    </lineage>
</organism>
<keyword evidence="2" id="KW-1185">Reference proteome</keyword>